<dbReference type="CDD" id="cd02440">
    <property type="entry name" value="AdoMet_MTases"/>
    <property type="match status" value="1"/>
</dbReference>
<organism evidence="3 4">
    <name type="scientific">Tunturiibacter empetritectus</name>
    <dbReference type="NCBI Taxonomy" id="3069691"/>
    <lineage>
        <taxon>Bacteria</taxon>
        <taxon>Pseudomonadati</taxon>
        <taxon>Acidobacteriota</taxon>
        <taxon>Terriglobia</taxon>
        <taxon>Terriglobales</taxon>
        <taxon>Acidobacteriaceae</taxon>
        <taxon>Tunturiibacter</taxon>
    </lineage>
</organism>
<reference evidence="3" key="1">
    <citation type="submission" date="2020-08" db="EMBL/GenBank/DDBJ databases">
        <title>Genomic Encyclopedia of Type Strains, Phase IV (KMG-V): Genome sequencing to study the core and pangenomes of soil and plant-associated prokaryotes.</title>
        <authorList>
            <person name="Whitman W."/>
        </authorList>
    </citation>
    <scope>NUCLEOTIDE SEQUENCE [LARGE SCALE GENOMIC DNA]</scope>
    <source>
        <strain evidence="3">M8UP27</strain>
    </source>
</reference>
<dbReference type="InterPro" id="IPR041698">
    <property type="entry name" value="Methyltransf_25"/>
</dbReference>
<keyword evidence="4" id="KW-1185">Reference proteome</keyword>
<dbReference type="PANTHER" id="PTHR43861">
    <property type="entry name" value="TRANS-ACONITATE 2-METHYLTRANSFERASE-RELATED"/>
    <property type="match status" value="1"/>
</dbReference>
<dbReference type="SUPFAM" id="SSF53335">
    <property type="entry name" value="S-adenosyl-L-methionine-dependent methyltransferases"/>
    <property type="match status" value="1"/>
</dbReference>
<dbReference type="Pfam" id="PF13649">
    <property type="entry name" value="Methyltransf_25"/>
    <property type="match status" value="1"/>
</dbReference>
<keyword evidence="1" id="KW-0808">Transferase</keyword>
<evidence type="ECO:0000259" key="2">
    <source>
        <dbReference type="Pfam" id="PF13649"/>
    </source>
</evidence>
<dbReference type="Gene3D" id="3.40.50.150">
    <property type="entry name" value="Vaccinia Virus protein VP39"/>
    <property type="match status" value="1"/>
</dbReference>
<dbReference type="Proteomes" id="UP000568106">
    <property type="component" value="Unassembled WGS sequence"/>
</dbReference>
<accession>A0A7W8MQC1</accession>
<keyword evidence="3" id="KW-0489">Methyltransferase</keyword>
<feature type="domain" description="Methyltransferase" evidence="2">
    <location>
        <begin position="49"/>
        <end position="146"/>
    </location>
</feature>
<dbReference type="AlphaFoldDB" id="A0A7W8MQC1"/>
<evidence type="ECO:0000313" key="3">
    <source>
        <dbReference type="EMBL" id="MBB5316393.1"/>
    </source>
</evidence>
<name>A0A7W8MQC1_9BACT</name>
<dbReference type="EMBL" id="JACHDY010000001">
    <property type="protein sequence ID" value="MBB5316393.1"/>
    <property type="molecule type" value="Genomic_DNA"/>
</dbReference>
<dbReference type="GO" id="GO:0008168">
    <property type="term" value="F:methyltransferase activity"/>
    <property type="evidence" value="ECO:0007669"/>
    <property type="project" value="UniProtKB-KW"/>
</dbReference>
<protein>
    <submittedName>
        <fullName evidence="3">SAM-dependent methyltransferase</fullName>
    </submittedName>
</protein>
<dbReference type="GO" id="GO:0032259">
    <property type="term" value="P:methylation"/>
    <property type="evidence" value="ECO:0007669"/>
    <property type="project" value="UniProtKB-KW"/>
</dbReference>
<comment type="caution">
    <text evidence="3">The sequence shown here is derived from an EMBL/GenBank/DDBJ whole genome shotgun (WGS) entry which is preliminary data.</text>
</comment>
<dbReference type="InterPro" id="IPR029063">
    <property type="entry name" value="SAM-dependent_MTases_sf"/>
</dbReference>
<evidence type="ECO:0000313" key="4">
    <source>
        <dbReference type="Proteomes" id="UP000568106"/>
    </source>
</evidence>
<gene>
    <name evidence="3" type="ORF">HDF09_001043</name>
</gene>
<proteinExistence type="predicted"/>
<sequence>MDTPTDTFYDDLADHYHLIFEDWSQSIERQAATIGPLLERYTNQVAPRVLDCACGIGTQTLGLSMRGHSLVASDQSRASVARAAREANLRGLKIQFHVADMRNLSSIPEENFDAVLAADNALPHLLLREDRDQALHEIAGKLRPGGILIATIRDYDHLIQTRPSIQAPLMYGPRGQRRIVHQLWDWDGEEYDVHLYLSFERSAQWTVKHYVSRYRALLRNDLSTSLHDAGFTAIQWLEPADTNFYQPVLIARK</sequence>
<evidence type="ECO:0000256" key="1">
    <source>
        <dbReference type="ARBA" id="ARBA00022679"/>
    </source>
</evidence>